<evidence type="ECO:0000313" key="2">
    <source>
        <dbReference type="EMBL" id="GBM10110.1"/>
    </source>
</evidence>
<accession>A0A4Y2D080</accession>
<name>A0A4Y2D080_ARAVE</name>
<reference evidence="2 3" key="1">
    <citation type="journal article" date="2019" name="Sci. Rep.">
        <title>Orb-weaving spider Araneus ventricosus genome elucidates the spidroin gene catalogue.</title>
        <authorList>
            <person name="Kono N."/>
            <person name="Nakamura H."/>
            <person name="Ohtoshi R."/>
            <person name="Moran D.A.P."/>
            <person name="Shinohara A."/>
            <person name="Yoshida Y."/>
            <person name="Fujiwara M."/>
            <person name="Mori M."/>
            <person name="Tomita M."/>
            <person name="Arakawa K."/>
        </authorList>
    </citation>
    <scope>NUCLEOTIDE SEQUENCE [LARGE SCALE GENOMIC DNA]</scope>
</reference>
<proteinExistence type="predicted"/>
<organism evidence="2 3">
    <name type="scientific">Araneus ventricosus</name>
    <name type="common">Orbweaver spider</name>
    <name type="synonym">Epeira ventricosa</name>
    <dbReference type="NCBI Taxonomy" id="182803"/>
    <lineage>
        <taxon>Eukaryota</taxon>
        <taxon>Metazoa</taxon>
        <taxon>Ecdysozoa</taxon>
        <taxon>Arthropoda</taxon>
        <taxon>Chelicerata</taxon>
        <taxon>Arachnida</taxon>
        <taxon>Araneae</taxon>
        <taxon>Araneomorphae</taxon>
        <taxon>Entelegynae</taxon>
        <taxon>Araneoidea</taxon>
        <taxon>Araneidae</taxon>
        <taxon>Araneus</taxon>
    </lineage>
</organism>
<dbReference type="AlphaFoldDB" id="A0A4Y2D080"/>
<protein>
    <recommendedName>
        <fullName evidence="1">DUF4817 domain-containing protein</fullName>
    </recommendedName>
</protein>
<gene>
    <name evidence="2" type="ORF">AVEN_92929_1</name>
</gene>
<dbReference type="Pfam" id="PF16087">
    <property type="entry name" value="DUF4817"/>
    <property type="match status" value="1"/>
</dbReference>
<evidence type="ECO:0000313" key="3">
    <source>
        <dbReference type="Proteomes" id="UP000499080"/>
    </source>
</evidence>
<feature type="domain" description="DUF4817" evidence="1">
    <location>
        <begin position="70"/>
        <end position="122"/>
    </location>
</feature>
<sequence length="168" mass="19392">MKTFCYFCKIVSPNTQINSTISGIKTTWISCIMQMRIERHTCSPEITTMKRMFLLGCTLKLRVMTKFGTSEYCEMLLIYGEFGRKAKSTARLYREGFSEGPHPIRQTILKVVKRLREMGCVTSRPRVHRPLNVERKVQPEHVLAYALAHPQSSTKMICENRGISKSRV</sequence>
<dbReference type="Proteomes" id="UP000499080">
    <property type="component" value="Unassembled WGS sequence"/>
</dbReference>
<comment type="caution">
    <text evidence="2">The sequence shown here is derived from an EMBL/GenBank/DDBJ whole genome shotgun (WGS) entry which is preliminary data.</text>
</comment>
<dbReference type="InterPro" id="IPR032135">
    <property type="entry name" value="DUF4817"/>
</dbReference>
<keyword evidence="3" id="KW-1185">Reference proteome</keyword>
<evidence type="ECO:0000259" key="1">
    <source>
        <dbReference type="Pfam" id="PF16087"/>
    </source>
</evidence>
<dbReference type="EMBL" id="BGPR01000280">
    <property type="protein sequence ID" value="GBM10110.1"/>
    <property type="molecule type" value="Genomic_DNA"/>
</dbReference>